<keyword evidence="1" id="KW-1133">Transmembrane helix</keyword>
<accession>A0ABS8YE45</accession>
<protein>
    <submittedName>
        <fullName evidence="3">Copper amine oxidase N-terminal domain-containing protein</fullName>
    </submittedName>
</protein>
<feature type="transmembrane region" description="Helical" evidence="1">
    <location>
        <begin position="12"/>
        <end position="35"/>
    </location>
</feature>
<dbReference type="InterPro" id="IPR036582">
    <property type="entry name" value="Mao_N_sf"/>
</dbReference>
<keyword evidence="4" id="KW-1185">Reference proteome</keyword>
<dbReference type="EMBL" id="JAJNBZ010000009">
    <property type="protein sequence ID" value="MCE5170276.1"/>
    <property type="molecule type" value="Genomic_DNA"/>
</dbReference>
<reference evidence="3 4" key="1">
    <citation type="submission" date="2021-11" db="EMBL/GenBank/DDBJ databases">
        <title>Draft genome sequence of Paenibacillus profundus YoMME, a new Gram-positive bacteria with exoelectrogenic properties.</title>
        <authorList>
            <person name="Hubenova Y."/>
            <person name="Hubenova E."/>
            <person name="Manasiev Y."/>
            <person name="Peykov S."/>
            <person name="Mitov M."/>
        </authorList>
    </citation>
    <scope>NUCLEOTIDE SEQUENCE [LARGE SCALE GENOMIC DNA]</scope>
    <source>
        <strain evidence="3 4">YoMME</strain>
    </source>
</reference>
<evidence type="ECO:0000313" key="4">
    <source>
        <dbReference type="Proteomes" id="UP001199916"/>
    </source>
</evidence>
<dbReference type="RefSeq" id="WP_233697050.1">
    <property type="nucleotide sequence ID" value="NZ_JAJNBZ010000009.1"/>
</dbReference>
<feature type="domain" description="Copper amine oxidase-like N-terminal" evidence="2">
    <location>
        <begin position="59"/>
        <end position="164"/>
    </location>
</feature>
<name>A0ABS8YE45_9BACL</name>
<evidence type="ECO:0000259" key="2">
    <source>
        <dbReference type="Pfam" id="PF07833"/>
    </source>
</evidence>
<dbReference type="Gene3D" id="3.30.457.10">
    <property type="entry name" value="Copper amine oxidase-like, N-terminal domain"/>
    <property type="match status" value="1"/>
</dbReference>
<dbReference type="Pfam" id="PF07833">
    <property type="entry name" value="Cu_amine_oxidN1"/>
    <property type="match status" value="1"/>
</dbReference>
<organism evidence="3 4">
    <name type="scientific">Paenibacillus profundus</name>
    <dbReference type="NCBI Taxonomy" id="1173085"/>
    <lineage>
        <taxon>Bacteria</taxon>
        <taxon>Bacillati</taxon>
        <taxon>Bacillota</taxon>
        <taxon>Bacilli</taxon>
        <taxon>Bacillales</taxon>
        <taxon>Paenibacillaceae</taxon>
        <taxon>Paenibacillus</taxon>
    </lineage>
</organism>
<keyword evidence="1" id="KW-0472">Membrane</keyword>
<comment type="caution">
    <text evidence="3">The sequence shown here is derived from an EMBL/GenBank/DDBJ whole genome shotgun (WGS) entry which is preliminary data.</text>
</comment>
<evidence type="ECO:0000313" key="3">
    <source>
        <dbReference type="EMBL" id="MCE5170276.1"/>
    </source>
</evidence>
<dbReference type="InterPro" id="IPR012854">
    <property type="entry name" value="Cu_amine_oxidase-like_N"/>
</dbReference>
<evidence type="ECO:0000256" key="1">
    <source>
        <dbReference type="SAM" id="Phobius"/>
    </source>
</evidence>
<dbReference type="SUPFAM" id="SSF55383">
    <property type="entry name" value="Copper amine oxidase, domain N"/>
    <property type="match status" value="1"/>
</dbReference>
<gene>
    <name evidence="3" type="ORF">LQV63_13250</name>
</gene>
<proteinExistence type="predicted"/>
<keyword evidence="1" id="KW-0812">Transmembrane</keyword>
<sequence>MVPDAKCRRRDIIILLLSLVGAVALFIVIFVTFSFKHVEAQVQKEQKDNTGPDIKILQDGVEMKLSNPPFLKSGRIFVPLRDLSQLLDFRTDWDATHQIITVIGINHVVRVDPYSIQALVDGKSVRMDADPVIRGNSTYVPLQFFASAFGTPVTWDTYTKTVNINNQSKYLHAVHPDGTMFWVSKQNGTLYMRSAGMGAKLVTVGQIHLNTIEIDKGNMRVESLDPQGYDIEIAVSMKDMTDVVYNVRVLGGAIARETITIPSD</sequence>
<dbReference type="Proteomes" id="UP001199916">
    <property type="component" value="Unassembled WGS sequence"/>
</dbReference>